<feature type="compositionally biased region" description="Low complexity" evidence="1">
    <location>
        <begin position="1"/>
        <end position="14"/>
    </location>
</feature>
<proteinExistence type="predicted"/>
<keyword evidence="2" id="KW-0614">Plasmid</keyword>
<accession>Q9AFN1</accession>
<evidence type="ECO:0000313" key="2">
    <source>
        <dbReference type="EMBL" id="AAK18537.1"/>
    </source>
</evidence>
<dbReference type="EMBL" id="AF348706">
    <property type="protein sequence ID" value="AAK18537.1"/>
    <property type="molecule type" value="Genomic_DNA"/>
</dbReference>
<feature type="compositionally biased region" description="Basic and acidic residues" evidence="1">
    <location>
        <begin position="15"/>
        <end position="24"/>
    </location>
</feature>
<gene>
    <name evidence="2" type="primary">S0227</name>
    <name evidence="2" type="ORF">pWR501_0227</name>
</gene>
<geneLocation type="plasmid" evidence="2">
    <name>pWR501</name>
</geneLocation>
<dbReference type="AlphaFoldDB" id="Q9AFN1"/>
<evidence type="ECO:0000256" key="1">
    <source>
        <dbReference type="SAM" id="MobiDB-lite"/>
    </source>
</evidence>
<name>Q9AFN1_SHIFM</name>
<protein>
    <submittedName>
        <fullName evidence="2">IS1-cat orf</fullName>
    </submittedName>
</protein>
<organism evidence="2">
    <name type="scientific">Shigella flexneri serotype 5a (strain M90T)</name>
    <dbReference type="NCBI Taxonomy" id="1086030"/>
    <lineage>
        <taxon>Bacteria</taxon>
        <taxon>Pseudomonadati</taxon>
        <taxon>Pseudomonadota</taxon>
        <taxon>Gammaproteobacteria</taxon>
        <taxon>Enterobacterales</taxon>
        <taxon>Enterobacteriaceae</taxon>
        <taxon>Shigella</taxon>
    </lineage>
</organism>
<reference evidence="2" key="1">
    <citation type="journal article" date="2001" name="Infect. Immun.">
        <title>Complete DNA sequence and analysis of the large virulence plasmid of Shigella flexneri.</title>
        <authorList>
            <person name="Venkatesan M.M."/>
            <person name="Goldberg M.B."/>
            <person name="Rose D.J."/>
            <person name="Grotbeck E.J."/>
            <person name="Burland V."/>
            <person name="Blattner F.R."/>
        </authorList>
    </citation>
    <scope>NUCLEOTIDE SEQUENCE [LARGE SCALE GENOMIC DNA]</scope>
    <source>
        <strain evidence="2">M90T</strain>
        <plasmid evidence="2">pWR501</plasmid>
    </source>
</reference>
<sequence>MSDNGNAHAGNNYGHVDKLHRNDSADNEQGNDSNLLIVFYVQIMPDDLVMQLHRF</sequence>
<feature type="region of interest" description="Disordered" evidence="1">
    <location>
        <begin position="1"/>
        <end position="28"/>
    </location>
</feature>